<accession>A0A7S4UV29</accession>
<reference evidence="1" key="1">
    <citation type="submission" date="2021-01" db="EMBL/GenBank/DDBJ databases">
        <authorList>
            <person name="Corre E."/>
            <person name="Pelletier E."/>
            <person name="Niang G."/>
            <person name="Scheremetjew M."/>
            <person name="Finn R."/>
            <person name="Kale V."/>
            <person name="Holt S."/>
            <person name="Cochrane G."/>
            <person name="Meng A."/>
            <person name="Brown T."/>
            <person name="Cohen L."/>
        </authorList>
    </citation>
    <scope>NUCLEOTIDE SEQUENCE</scope>
    <source>
        <strain evidence="1">CCMP3105</strain>
    </source>
</reference>
<protein>
    <recommendedName>
        <fullName evidence="2">ZZ-type domain-containing protein</fullName>
    </recommendedName>
</protein>
<sequence>MEPMTPSLADMLAECQDTVDHVTLEDFTALAPSKLVLLELPSPRKEGQRYRCFARGSLMDYAVVTQSHMGVREEAGTLRLLTSTYLPGVDFEHRDLEFLARLLENPPEDAPTVLHVAQIVKVSASDVIGPHGASAHIYELAEAIWERELWALFDRAVIPAATACPSGHPLRQRKRTAKDFPEFAERMVVCDNCERMLAPDVESFRCAQKCNFDICQDCQKSGTGLDVQDSVAWLKQQLEGFWSQRPGFVLPRSPPRLEPGSNQLSTAVTKWNGFTLDKQDVVGLRQTFLGSLEEHGMDISLLRRVFWPGCSEQRARAEFYVQLSMARRSQRVMVPEATMFYAGHVAPLLGRGWNAELARELLEAVLPERPPPLFDDMLDPPEPEADPPGVTWRSWWLTLAARLADLRFALIYHAPWRLSAVALAVLVRIFLWPA</sequence>
<name>A0A7S4UV29_9DINO</name>
<dbReference type="AlphaFoldDB" id="A0A7S4UV29"/>
<dbReference type="SUPFAM" id="SSF57850">
    <property type="entry name" value="RING/U-box"/>
    <property type="match status" value="1"/>
</dbReference>
<proteinExistence type="predicted"/>
<gene>
    <name evidence="1" type="ORF">AMON00008_LOCUS24359</name>
</gene>
<evidence type="ECO:0008006" key="2">
    <source>
        <dbReference type="Google" id="ProtNLM"/>
    </source>
</evidence>
<dbReference type="EMBL" id="HBNR01035475">
    <property type="protein sequence ID" value="CAE4591280.1"/>
    <property type="molecule type" value="Transcribed_RNA"/>
</dbReference>
<evidence type="ECO:0000313" key="1">
    <source>
        <dbReference type="EMBL" id="CAE4591280.1"/>
    </source>
</evidence>
<organism evidence="1">
    <name type="scientific">Alexandrium monilatum</name>
    <dbReference type="NCBI Taxonomy" id="311494"/>
    <lineage>
        <taxon>Eukaryota</taxon>
        <taxon>Sar</taxon>
        <taxon>Alveolata</taxon>
        <taxon>Dinophyceae</taxon>
        <taxon>Gonyaulacales</taxon>
        <taxon>Pyrocystaceae</taxon>
        <taxon>Alexandrium</taxon>
    </lineage>
</organism>